<gene>
    <name evidence="8" type="ordered locus">Spiaf_1427</name>
</gene>
<proteinExistence type="predicted"/>
<dbReference type="RefSeq" id="WP_014455474.1">
    <property type="nucleotide sequence ID" value="NC_017098.1"/>
</dbReference>
<keyword evidence="5 6" id="KW-0472">Membrane</keyword>
<dbReference type="GO" id="GO:0005886">
    <property type="term" value="C:plasma membrane"/>
    <property type="evidence" value="ECO:0007669"/>
    <property type="project" value="UniProtKB-SubCell"/>
</dbReference>
<evidence type="ECO:0000256" key="5">
    <source>
        <dbReference type="ARBA" id="ARBA00023136"/>
    </source>
</evidence>
<dbReference type="Proteomes" id="UP000007383">
    <property type="component" value="Chromosome"/>
</dbReference>
<feature type="domain" description="ABC-2 type transporter transmembrane" evidence="7">
    <location>
        <begin position="63"/>
        <end position="221"/>
    </location>
</feature>
<feature type="transmembrane region" description="Helical" evidence="6">
    <location>
        <begin position="61"/>
        <end position="82"/>
    </location>
</feature>
<keyword evidence="3 6" id="KW-0812">Transmembrane</keyword>
<dbReference type="PANTHER" id="PTHR30294">
    <property type="entry name" value="MEMBRANE COMPONENT OF ABC TRANSPORTER YHHJ-RELATED"/>
    <property type="match status" value="1"/>
</dbReference>
<organism evidence="8 9">
    <name type="scientific">Spirochaeta africana (strain ATCC 700263 / DSM 8902 / Z-7692)</name>
    <dbReference type="NCBI Taxonomy" id="889378"/>
    <lineage>
        <taxon>Bacteria</taxon>
        <taxon>Pseudomonadati</taxon>
        <taxon>Spirochaetota</taxon>
        <taxon>Spirochaetia</taxon>
        <taxon>Spirochaetales</taxon>
        <taxon>Spirochaetaceae</taxon>
        <taxon>Spirochaeta</taxon>
    </lineage>
</organism>
<dbReference type="InterPro" id="IPR013525">
    <property type="entry name" value="ABC2_TM"/>
</dbReference>
<dbReference type="eggNOG" id="COG1277">
    <property type="taxonomic scope" value="Bacteria"/>
</dbReference>
<dbReference type="OrthoDB" id="9794512at2"/>
<keyword evidence="9" id="KW-1185">Reference proteome</keyword>
<dbReference type="AlphaFoldDB" id="H9UIZ7"/>
<sequence length="250" mass="27387">MTHEYSRSLQGCLAVARKELRSSFCSPVAYIVLVLFLGFTAGWLFLIEGFFARNMADLRPYFASMPFVLAVLVPAITMRLWAEEYRQGTYELLNSLPLRECELVIGKYLGALGVLTAAILLSLTVPLSLARLGSFDRGQLLSEYIGLLLLTGAATAIGSLVSSLARNQISAFLLGVAVLMTLLLVGYATAWAELSPAVRSLLQYISLQTHFHGFVRGVVDTRDLVYFGVLIVGALYLNTKVLILRKWGGS</sequence>
<feature type="transmembrane region" description="Helical" evidence="6">
    <location>
        <begin position="27"/>
        <end position="46"/>
    </location>
</feature>
<name>H9UIZ7_SPIAZ</name>
<evidence type="ECO:0000256" key="6">
    <source>
        <dbReference type="SAM" id="Phobius"/>
    </source>
</evidence>
<dbReference type="STRING" id="889378.Spiaf_1427"/>
<feature type="transmembrane region" description="Helical" evidence="6">
    <location>
        <begin position="224"/>
        <end position="244"/>
    </location>
</feature>
<dbReference type="EMBL" id="CP003282">
    <property type="protein sequence ID" value="AFG37490.1"/>
    <property type="molecule type" value="Genomic_DNA"/>
</dbReference>
<feature type="transmembrane region" description="Helical" evidence="6">
    <location>
        <begin position="172"/>
        <end position="192"/>
    </location>
</feature>
<comment type="subcellular location">
    <subcellularLocation>
        <location evidence="1">Cell membrane</location>
        <topology evidence="1">Multi-pass membrane protein</topology>
    </subcellularLocation>
</comment>
<evidence type="ECO:0000256" key="2">
    <source>
        <dbReference type="ARBA" id="ARBA00022475"/>
    </source>
</evidence>
<evidence type="ECO:0000256" key="4">
    <source>
        <dbReference type="ARBA" id="ARBA00022989"/>
    </source>
</evidence>
<dbReference type="Pfam" id="PF12698">
    <property type="entry name" value="ABC2_membrane_3"/>
    <property type="match status" value="1"/>
</dbReference>
<accession>H9UIZ7</accession>
<dbReference type="KEGG" id="sfc:Spiaf_1427"/>
<dbReference type="GO" id="GO:0140359">
    <property type="term" value="F:ABC-type transporter activity"/>
    <property type="evidence" value="ECO:0007669"/>
    <property type="project" value="InterPro"/>
</dbReference>
<reference evidence="9" key="1">
    <citation type="journal article" date="2013" name="Stand. Genomic Sci.">
        <title>Complete genome sequence of the halophilic bacterium Spirochaeta africana type strain (Z-7692(T)) from the alkaline Lake Magadi in the East African Rift.</title>
        <authorList>
            <person name="Liolos K."/>
            <person name="Abt B."/>
            <person name="Scheuner C."/>
            <person name="Teshima H."/>
            <person name="Held B."/>
            <person name="Lapidus A."/>
            <person name="Nolan M."/>
            <person name="Lucas S."/>
            <person name="Deshpande S."/>
            <person name="Cheng J.F."/>
            <person name="Tapia R."/>
            <person name="Goodwin L.A."/>
            <person name="Pitluck S."/>
            <person name="Pagani I."/>
            <person name="Ivanova N."/>
            <person name="Mavromatis K."/>
            <person name="Mikhailova N."/>
            <person name="Huntemann M."/>
            <person name="Pati A."/>
            <person name="Chen A."/>
            <person name="Palaniappan K."/>
            <person name="Land M."/>
            <person name="Rohde M."/>
            <person name="Tindall B.J."/>
            <person name="Detter J.C."/>
            <person name="Goker M."/>
            <person name="Bristow J."/>
            <person name="Eisen J.A."/>
            <person name="Markowitz V."/>
            <person name="Hugenholtz P."/>
            <person name="Woyke T."/>
            <person name="Klenk H.P."/>
            <person name="Kyrpides N.C."/>
        </authorList>
    </citation>
    <scope>NUCLEOTIDE SEQUENCE</scope>
    <source>
        <strain evidence="9">ATCC 700263 / DSM 8902 / Z-7692</strain>
    </source>
</reference>
<dbReference type="HOGENOM" id="CLU_081003_0_1_12"/>
<keyword evidence="2" id="KW-1003">Cell membrane</keyword>
<feature type="transmembrane region" description="Helical" evidence="6">
    <location>
        <begin position="103"/>
        <end position="124"/>
    </location>
</feature>
<keyword evidence="4 6" id="KW-1133">Transmembrane helix</keyword>
<protein>
    <recommendedName>
        <fullName evidence="7">ABC-2 type transporter transmembrane domain-containing protein</fullName>
    </recommendedName>
</protein>
<evidence type="ECO:0000313" key="8">
    <source>
        <dbReference type="EMBL" id="AFG37490.1"/>
    </source>
</evidence>
<dbReference type="PANTHER" id="PTHR30294:SF29">
    <property type="entry name" value="MULTIDRUG ABC TRANSPORTER PERMEASE YBHS-RELATED"/>
    <property type="match status" value="1"/>
</dbReference>
<evidence type="ECO:0000313" key="9">
    <source>
        <dbReference type="Proteomes" id="UP000007383"/>
    </source>
</evidence>
<evidence type="ECO:0000259" key="7">
    <source>
        <dbReference type="Pfam" id="PF12698"/>
    </source>
</evidence>
<feature type="transmembrane region" description="Helical" evidence="6">
    <location>
        <begin position="144"/>
        <end position="165"/>
    </location>
</feature>
<evidence type="ECO:0000256" key="3">
    <source>
        <dbReference type="ARBA" id="ARBA00022692"/>
    </source>
</evidence>
<evidence type="ECO:0000256" key="1">
    <source>
        <dbReference type="ARBA" id="ARBA00004651"/>
    </source>
</evidence>
<dbReference type="InterPro" id="IPR051449">
    <property type="entry name" value="ABC-2_transporter_component"/>
</dbReference>
<dbReference type="PATRIC" id="fig|889378.3.peg.1419"/>